<dbReference type="EMBL" id="UGQT01000001">
    <property type="protein sequence ID" value="STZ62417.1"/>
    <property type="molecule type" value="Genomic_DNA"/>
</dbReference>
<dbReference type="InterPro" id="IPR001242">
    <property type="entry name" value="Condensation_dom"/>
</dbReference>
<dbReference type="PANTHER" id="PTHR45398:SF1">
    <property type="entry name" value="ENZYME, PUTATIVE (JCVI)-RELATED"/>
    <property type="match status" value="1"/>
</dbReference>
<dbReference type="Gene3D" id="3.30.559.10">
    <property type="entry name" value="Chloramphenicol acetyltransferase-like domain"/>
    <property type="match status" value="1"/>
</dbReference>
<dbReference type="Proteomes" id="UP000254978">
    <property type="component" value="Unassembled WGS sequence"/>
</dbReference>
<dbReference type="AlphaFoldDB" id="A0A378TQB5"/>
<evidence type="ECO:0000313" key="3">
    <source>
        <dbReference type="Proteomes" id="UP000254978"/>
    </source>
</evidence>
<protein>
    <submittedName>
        <fullName evidence="2">Mycosubtilin synthetase subunit B</fullName>
    </submittedName>
</protein>
<dbReference type="InterPro" id="IPR010060">
    <property type="entry name" value="NRPS_synth"/>
</dbReference>
<dbReference type="NCBIfam" id="TIGR01720">
    <property type="entry name" value="NRPS-para261"/>
    <property type="match status" value="1"/>
</dbReference>
<sequence length="518" mass="55075">MQVVARARAAGVRCRPKDVFVEQTVARLARVAVVSDSHGDAGDDGTGSLLATPIMRWLREVPGPVDEFNQTVVLDAPATVDEADVLAVLQAVLDRHPMLRLRVDESDGGAWVLTVAEVGAVDAGSCLQTVDSLSAEVVARARARLDPAAGVMVSALWVPVVGQLVVIAHHLVVDGVSWRILLEDINLAWAQRSSGQPIVLPEPGTSFTRWAALLAEYARHPEVVEQATHWRRVLAVPPVLPSTQPAVDTHANAGSLSVELDVETTRLLLGEVPAAFHTGINDILMIAYAMALREFLGTGSVLIDAEGHGRHDDLPGLGDDIDLSRTVGWFTTKYPVALNIIDLDWTQVSTGGAGLGSVIKNLKEQLRAQPDGLTYGLLRYLNDDVDLDGPDPVIGFNYLGRLGAGATDVSGDIWEIRPDGWAVTGAAAAIPMPLMHTVELNAGTVDTDAGPRLRAGWTWAPSALGHAEVNRLSQLWFDALAGICAHVHGGGGGLTPSDIGAGLSQQQIDELQRQYADS</sequence>
<dbReference type="GO" id="GO:0008610">
    <property type="term" value="P:lipid biosynthetic process"/>
    <property type="evidence" value="ECO:0007669"/>
    <property type="project" value="UniProtKB-ARBA"/>
</dbReference>
<keyword evidence="3" id="KW-1185">Reference proteome</keyword>
<proteinExistence type="predicted"/>
<dbReference type="SUPFAM" id="SSF52777">
    <property type="entry name" value="CoA-dependent acyltransferases"/>
    <property type="match status" value="2"/>
</dbReference>
<reference evidence="2 3" key="1">
    <citation type="submission" date="2018-06" db="EMBL/GenBank/DDBJ databases">
        <authorList>
            <consortium name="Pathogen Informatics"/>
            <person name="Doyle S."/>
        </authorList>
    </citation>
    <scope>NUCLEOTIDE SEQUENCE [LARGE SCALE GENOMIC DNA]</scope>
    <source>
        <strain evidence="2 3">NCTC10821</strain>
    </source>
</reference>
<feature type="domain" description="Condensation" evidence="1">
    <location>
        <begin position="67"/>
        <end position="378"/>
    </location>
</feature>
<name>A0A378TQB5_9MYCO</name>
<evidence type="ECO:0000313" key="2">
    <source>
        <dbReference type="EMBL" id="STZ62417.1"/>
    </source>
</evidence>
<gene>
    <name evidence="2" type="primary">lgrB</name>
    <name evidence="2" type="ORF">NCTC10821_05986</name>
</gene>
<dbReference type="PANTHER" id="PTHR45398">
    <property type="match status" value="1"/>
</dbReference>
<dbReference type="InterPro" id="IPR023213">
    <property type="entry name" value="CAT-like_dom_sf"/>
</dbReference>
<dbReference type="GO" id="GO:0003824">
    <property type="term" value="F:catalytic activity"/>
    <property type="evidence" value="ECO:0007669"/>
    <property type="project" value="InterPro"/>
</dbReference>
<accession>A0A378TQB5</accession>
<organism evidence="2 3">
    <name type="scientific">Mycolicibacterium tokaiense</name>
    <dbReference type="NCBI Taxonomy" id="39695"/>
    <lineage>
        <taxon>Bacteria</taxon>
        <taxon>Bacillati</taxon>
        <taxon>Actinomycetota</taxon>
        <taxon>Actinomycetes</taxon>
        <taxon>Mycobacteriales</taxon>
        <taxon>Mycobacteriaceae</taxon>
        <taxon>Mycolicibacterium</taxon>
    </lineage>
</organism>
<dbReference type="Pfam" id="PF00668">
    <property type="entry name" value="Condensation"/>
    <property type="match status" value="1"/>
</dbReference>
<dbReference type="Gene3D" id="3.30.559.30">
    <property type="entry name" value="Nonribosomal peptide synthetase, condensation domain"/>
    <property type="match status" value="1"/>
</dbReference>
<evidence type="ECO:0000259" key="1">
    <source>
        <dbReference type="Pfam" id="PF00668"/>
    </source>
</evidence>